<dbReference type="Proteomes" id="UP000065261">
    <property type="component" value="Chromosome I"/>
</dbReference>
<sequence>MTTIKKSTFTQLSAAGEIFCDGFITNAKDQAAKAIQGGAQVNHDAAFGNLTKAVAVLADKNQLDRQMRDVLLTIGAHILVQAQKEAVAAQEGEAKTGPGKKQGKAAQ</sequence>
<dbReference type="EMBL" id="CP011034">
    <property type="protein sequence ID" value="ALS32652.1"/>
    <property type="molecule type" value="Genomic_DNA"/>
</dbReference>
<dbReference type="OrthoDB" id="9939663at2"/>
<gene>
    <name evidence="1" type="ORF">PTRA_a1438</name>
</gene>
<evidence type="ECO:0000313" key="1">
    <source>
        <dbReference type="EMBL" id="ALS32652.1"/>
    </source>
</evidence>
<dbReference type="RefSeq" id="WP_058373092.1">
    <property type="nucleotide sequence ID" value="NZ_CP011034.1"/>
</dbReference>
<proteinExistence type="predicted"/>
<dbReference type="PATRIC" id="fig|1315283.4.peg.1245"/>
<reference evidence="1 2" key="1">
    <citation type="submission" date="2015-03" db="EMBL/GenBank/DDBJ databases">
        <authorList>
            <person name="Murphy D."/>
        </authorList>
    </citation>
    <scope>NUCLEOTIDE SEQUENCE [LARGE SCALE GENOMIC DNA]</scope>
    <source>
        <strain evidence="1 2">KMM 520</strain>
    </source>
</reference>
<protein>
    <submittedName>
        <fullName evidence="1">Uncharacterized protein</fullName>
    </submittedName>
</protein>
<dbReference type="AlphaFoldDB" id="A0A0U2V4B5"/>
<accession>A0A0U2V4B5</accession>
<dbReference type="KEGG" id="ptn:PTRA_a1438"/>
<organism evidence="1">
    <name type="scientific">Pseudoalteromonas translucida KMM 520</name>
    <dbReference type="NCBI Taxonomy" id="1315283"/>
    <lineage>
        <taxon>Bacteria</taxon>
        <taxon>Pseudomonadati</taxon>
        <taxon>Pseudomonadota</taxon>
        <taxon>Gammaproteobacteria</taxon>
        <taxon>Alteromonadales</taxon>
        <taxon>Pseudoalteromonadaceae</taxon>
        <taxon>Pseudoalteromonas</taxon>
    </lineage>
</organism>
<evidence type="ECO:0000313" key="2">
    <source>
        <dbReference type="Proteomes" id="UP000065261"/>
    </source>
</evidence>
<name>A0A0U2V4B5_9GAMM</name>